<dbReference type="OrthoDB" id="9807210at2"/>
<dbReference type="PANTHER" id="PTHR43135">
    <property type="entry name" value="ALPHA-D-RIBOSE 1-METHYLPHOSPHONATE 5-TRIPHOSPHATE DIPHOSPHATASE"/>
    <property type="match status" value="1"/>
</dbReference>
<dbReference type="RefSeq" id="WP_148698105.1">
    <property type="nucleotide sequence ID" value="NZ_CP017834.1"/>
</dbReference>
<reference evidence="2 3" key="1">
    <citation type="submission" date="2016-10" db="EMBL/GenBank/DDBJ databases">
        <title>Silvanigrella aquatica sp. nov., isolated from a freshwater lake located in the Black Forest, Germany, description of Silvanigrellaceae fam. nov., Silvanigrellales ord. nov., reclassification of the order Bdellovibrionales in the class Oligoflexia, reclassification of the families Bacteriovoracaceae and Halobacteriovoraceae in the new order Bacteriovoracales ord. nov., and reclassification of the family Pseudobacteriovoracaceae in the order Oligoflexiales.</title>
        <authorList>
            <person name="Hahn M.W."/>
            <person name="Schmidt J."/>
            <person name="Koll U."/>
            <person name="Rohde M."/>
            <person name="Verbag S."/>
            <person name="Pitt A."/>
            <person name="Nakai R."/>
            <person name="Naganuma T."/>
            <person name="Lang E."/>
        </authorList>
    </citation>
    <scope>NUCLEOTIDE SEQUENCE [LARGE SCALE GENOMIC DNA]</scope>
    <source>
        <strain evidence="2 3">MWH-Nonnen-W8red</strain>
    </source>
</reference>
<dbReference type="Proteomes" id="UP000184731">
    <property type="component" value="Chromosome"/>
</dbReference>
<dbReference type="InterPro" id="IPR011059">
    <property type="entry name" value="Metal-dep_hydrolase_composite"/>
</dbReference>
<evidence type="ECO:0000313" key="3">
    <source>
        <dbReference type="Proteomes" id="UP000184731"/>
    </source>
</evidence>
<evidence type="ECO:0000259" key="1">
    <source>
        <dbReference type="Pfam" id="PF01979"/>
    </source>
</evidence>
<name>A0A1L4D2B8_9BACT</name>
<dbReference type="PANTHER" id="PTHR43135:SF3">
    <property type="entry name" value="ALPHA-D-RIBOSE 1-METHYLPHOSPHONATE 5-TRIPHOSPHATE DIPHOSPHATASE"/>
    <property type="match status" value="1"/>
</dbReference>
<dbReference type="AlphaFoldDB" id="A0A1L4D2B8"/>
<dbReference type="Gene3D" id="2.30.40.10">
    <property type="entry name" value="Urease, subunit C, domain 1"/>
    <property type="match status" value="1"/>
</dbReference>
<dbReference type="STRING" id="1915309.AXG55_10700"/>
<organism evidence="2 3">
    <name type="scientific">Silvanigrella aquatica</name>
    <dbReference type="NCBI Taxonomy" id="1915309"/>
    <lineage>
        <taxon>Bacteria</taxon>
        <taxon>Pseudomonadati</taxon>
        <taxon>Bdellovibrionota</taxon>
        <taxon>Oligoflexia</taxon>
        <taxon>Silvanigrellales</taxon>
        <taxon>Silvanigrellaceae</taxon>
        <taxon>Silvanigrella</taxon>
    </lineage>
</organism>
<accession>A0A1L4D2B8</accession>
<dbReference type="GO" id="GO:0016810">
    <property type="term" value="F:hydrolase activity, acting on carbon-nitrogen (but not peptide) bonds"/>
    <property type="evidence" value="ECO:0007669"/>
    <property type="project" value="InterPro"/>
</dbReference>
<dbReference type="Pfam" id="PF01979">
    <property type="entry name" value="Amidohydro_1"/>
    <property type="match status" value="1"/>
</dbReference>
<gene>
    <name evidence="2" type="ORF">AXG55_10700</name>
</gene>
<dbReference type="Gene3D" id="3.30.110.90">
    <property type="entry name" value="Amidohydrolase"/>
    <property type="match status" value="1"/>
</dbReference>
<sequence length="88" mass="9839">MKEWLKAGVSLDKILEAATINNAKFFNLNDAYGSIADGKIANILLLKKNPLESIEAYNEIDSVIIHGKIYEREVFSANSKMKHQSSIN</sequence>
<dbReference type="KEGG" id="saqi:AXG55_10700"/>
<feature type="domain" description="Amidohydrolase-related" evidence="1">
    <location>
        <begin position="6"/>
        <end position="69"/>
    </location>
</feature>
<evidence type="ECO:0000313" key="2">
    <source>
        <dbReference type="EMBL" id="APJ04349.1"/>
    </source>
</evidence>
<dbReference type="InterPro" id="IPR006680">
    <property type="entry name" value="Amidohydro-rel"/>
</dbReference>
<dbReference type="InterPro" id="IPR051781">
    <property type="entry name" value="Metallo-dep_Hydrolase"/>
</dbReference>
<protein>
    <recommendedName>
        <fullName evidence="1">Amidohydrolase-related domain-containing protein</fullName>
    </recommendedName>
</protein>
<dbReference type="SUPFAM" id="SSF51338">
    <property type="entry name" value="Composite domain of metallo-dependent hydrolases"/>
    <property type="match status" value="1"/>
</dbReference>
<proteinExistence type="predicted"/>
<keyword evidence="3" id="KW-1185">Reference proteome</keyword>
<dbReference type="EMBL" id="CP017834">
    <property type="protein sequence ID" value="APJ04349.1"/>
    <property type="molecule type" value="Genomic_DNA"/>
</dbReference>